<proteinExistence type="predicted"/>
<gene>
    <name evidence="2" type="ORF">SEMRO_2965_G341080.1</name>
</gene>
<evidence type="ECO:0000313" key="3">
    <source>
        <dbReference type="Proteomes" id="UP001153069"/>
    </source>
</evidence>
<evidence type="ECO:0000256" key="1">
    <source>
        <dbReference type="SAM" id="Phobius"/>
    </source>
</evidence>
<keyword evidence="3" id="KW-1185">Reference proteome</keyword>
<dbReference type="Proteomes" id="UP001153069">
    <property type="component" value="Unassembled WGS sequence"/>
</dbReference>
<protein>
    <submittedName>
        <fullName evidence="2">Uncharacterized protein</fullName>
    </submittedName>
</protein>
<comment type="caution">
    <text evidence="2">The sequence shown here is derived from an EMBL/GenBank/DDBJ whole genome shotgun (WGS) entry which is preliminary data.</text>
</comment>
<dbReference type="OrthoDB" id="2015991at2759"/>
<dbReference type="PANTHER" id="PTHR31485:SF7">
    <property type="entry name" value="PEPTIDYL SERINE ALPHA-GALACTOSYLTRANSFERASE"/>
    <property type="match status" value="1"/>
</dbReference>
<keyword evidence="1" id="KW-0472">Membrane</keyword>
<keyword evidence="1" id="KW-1133">Transmembrane helix</keyword>
<name>A0A9N8HYQ7_9STRA</name>
<dbReference type="PANTHER" id="PTHR31485">
    <property type="entry name" value="PEPTIDYL SERINE ALPHA-GALACTOSYLTRANSFERASE"/>
    <property type="match status" value="1"/>
</dbReference>
<accession>A0A9N8HYQ7</accession>
<organism evidence="2 3">
    <name type="scientific">Seminavis robusta</name>
    <dbReference type="NCBI Taxonomy" id="568900"/>
    <lineage>
        <taxon>Eukaryota</taxon>
        <taxon>Sar</taxon>
        <taxon>Stramenopiles</taxon>
        <taxon>Ochrophyta</taxon>
        <taxon>Bacillariophyta</taxon>
        <taxon>Bacillariophyceae</taxon>
        <taxon>Bacillariophycidae</taxon>
        <taxon>Naviculales</taxon>
        <taxon>Naviculaceae</taxon>
        <taxon>Seminavis</taxon>
    </lineage>
</organism>
<dbReference type="GO" id="GO:0016757">
    <property type="term" value="F:glycosyltransferase activity"/>
    <property type="evidence" value="ECO:0007669"/>
    <property type="project" value="InterPro"/>
</dbReference>
<feature type="transmembrane region" description="Helical" evidence="1">
    <location>
        <begin position="21"/>
        <end position="42"/>
    </location>
</feature>
<dbReference type="EMBL" id="CAICTM010002963">
    <property type="protein sequence ID" value="CAB9530622.1"/>
    <property type="molecule type" value="Genomic_DNA"/>
</dbReference>
<sequence length="537" mass="60904">MVQQQGVQTLKRKQQSQKISISPLYFLLAVLSIAVLILGYNLKSLSKAIQESHHQQQQEVPVVPGDDNKNAKTLADDAAKLAAVKRAALEKINGKQETENQGATTKNDGSGVPQYHIIFSTGCSAFQDWQSYIFFFHAAKVLKRTSPPKSGMANTEVTRVASGCGSDADAEAMQALHREQIKIMNPNFHLHITPDFSTVHGSTKPYKYFNKPYGTKHWMEHVLGYTKDETTGKPNDNPQHDNDIVILMDPDQIILRPFTNDFSQHPEQWRTRQSLPLWDKVVRGQPFAQQYGFHNQWYQKTDITKIAKPDELPSPLETMNDRMRNENFSAGPPYIAVGADMYQISDKWAEFAVPTHAQYPFLLAEMFAMCLAAAHLNLPHQITQSFMVSDVGTGGLEGWKYGIDQYSGTDMCEEGKIPEEKLPNVLHYCQRYWLGKWFIGKYKLPKDFISCESPLLKVPPKDVALQYDFAVAPTGEIKKLNKDHVKRNAWMLCRFIPALNEAARFYKETHCGKDGKPPANFEETLVFHKNMEVEAIH</sequence>
<evidence type="ECO:0000313" key="2">
    <source>
        <dbReference type="EMBL" id="CAB9530622.1"/>
    </source>
</evidence>
<keyword evidence="1" id="KW-0812">Transmembrane</keyword>
<reference evidence="2" key="1">
    <citation type="submission" date="2020-06" db="EMBL/GenBank/DDBJ databases">
        <authorList>
            <consortium name="Plant Systems Biology data submission"/>
        </authorList>
    </citation>
    <scope>NUCLEOTIDE SEQUENCE</scope>
    <source>
        <strain evidence="2">D6</strain>
    </source>
</reference>
<dbReference type="InterPro" id="IPR044845">
    <property type="entry name" value="HPAT/SRGT1-like"/>
</dbReference>
<dbReference type="AlphaFoldDB" id="A0A9N8HYQ7"/>